<feature type="domain" description="EAL" evidence="1">
    <location>
        <begin position="16"/>
        <end position="261"/>
    </location>
</feature>
<organism evidence="2 3">
    <name type="scientific">Vogesella aquatica</name>
    <dbReference type="NCBI Taxonomy" id="2984206"/>
    <lineage>
        <taxon>Bacteria</taxon>
        <taxon>Pseudomonadati</taxon>
        <taxon>Pseudomonadota</taxon>
        <taxon>Betaproteobacteria</taxon>
        <taxon>Neisseriales</taxon>
        <taxon>Chromobacteriaceae</taxon>
        <taxon>Vogesella</taxon>
    </lineage>
</organism>
<sequence>MMVQLTTQQAFERLLFRDADGRYCARFADYRLQSVFQPLFYRSGSIFGYEALLRVYDPQGRQLRPDLFFHSLDTDDQIDADRLSRVLHFRNFAQARVAGCLNLNLIPNTLLHDKGYGNNFGLMTRRCGELGLETSQVILEVLEYEIEQSPLQLAGSLREAKAAGFGVALDDFGAVSSSQGRVKALCPDIIKIDRSLLLDYMQGDNGRLQRVLEQGWQIGSRMLIEGVETAEQLAAMQALGLELYQGFYLGMPAELRVEELV</sequence>
<dbReference type="InterPro" id="IPR001633">
    <property type="entry name" value="EAL_dom"/>
</dbReference>
<name>A0ABT5IUY1_9NEIS</name>
<comment type="caution">
    <text evidence="2">The sequence shown here is derived from an EMBL/GenBank/DDBJ whole genome shotgun (WGS) entry which is preliminary data.</text>
</comment>
<accession>A0ABT5IUY1</accession>
<dbReference type="Pfam" id="PF00563">
    <property type="entry name" value="EAL"/>
    <property type="match status" value="1"/>
</dbReference>
<dbReference type="CDD" id="cd01948">
    <property type="entry name" value="EAL"/>
    <property type="match status" value="1"/>
</dbReference>
<dbReference type="Gene3D" id="3.20.20.450">
    <property type="entry name" value="EAL domain"/>
    <property type="match status" value="1"/>
</dbReference>
<dbReference type="SUPFAM" id="SSF141868">
    <property type="entry name" value="EAL domain-like"/>
    <property type="match status" value="1"/>
</dbReference>
<evidence type="ECO:0000259" key="1">
    <source>
        <dbReference type="PROSITE" id="PS50883"/>
    </source>
</evidence>
<dbReference type="InterPro" id="IPR035919">
    <property type="entry name" value="EAL_sf"/>
</dbReference>
<reference evidence="2 3" key="1">
    <citation type="submission" date="2023-01" db="EMBL/GenBank/DDBJ databases">
        <title>Novel species of the genus Vogesella isolated from rivers.</title>
        <authorList>
            <person name="Lu H."/>
        </authorList>
    </citation>
    <scope>NUCLEOTIDE SEQUENCE [LARGE SCALE GENOMIC DNA]</scope>
    <source>
        <strain evidence="2 3">DC21W</strain>
    </source>
</reference>
<protein>
    <submittedName>
        <fullName evidence="2">EAL domain-containing protein</fullName>
    </submittedName>
</protein>
<dbReference type="EMBL" id="JAQQLF010000004">
    <property type="protein sequence ID" value="MDC7716378.1"/>
    <property type="molecule type" value="Genomic_DNA"/>
</dbReference>
<dbReference type="PANTHER" id="PTHR33121">
    <property type="entry name" value="CYCLIC DI-GMP PHOSPHODIESTERASE PDEF"/>
    <property type="match status" value="1"/>
</dbReference>
<dbReference type="PROSITE" id="PS50883">
    <property type="entry name" value="EAL"/>
    <property type="match status" value="1"/>
</dbReference>
<dbReference type="RefSeq" id="WP_272750787.1">
    <property type="nucleotide sequence ID" value="NZ_JAQQLF010000004.1"/>
</dbReference>
<keyword evidence="3" id="KW-1185">Reference proteome</keyword>
<dbReference type="SMART" id="SM00052">
    <property type="entry name" value="EAL"/>
    <property type="match status" value="1"/>
</dbReference>
<dbReference type="InterPro" id="IPR050706">
    <property type="entry name" value="Cyclic-di-GMP_PDE-like"/>
</dbReference>
<dbReference type="Proteomes" id="UP001219956">
    <property type="component" value="Unassembled WGS sequence"/>
</dbReference>
<proteinExistence type="predicted"/>
<evidence type="ECO:0000313" key="2">
    <source>
        <dbReference type="EMBL" id="MDC7716378.1"/>
    </source>
</evidence>
<dbReference type="PANTHER" id="PTHR33121:SF76">
    <property type="entry name" value="SIGNALING PROTEIN"/>
    <property type="match status" value="1"/>
</dbReference>
<evidence type="ECO:0000313" key="3">
    <source>
        <dbReference type="Proteomes" id="UP001219956"/>
    </source>
</evidence>
<gene>
    <name evidence="2" type="ORF">PQU95_03960</name>
</gene>